<dbReference type="OrthoDB" id="8441653at2"/>
<dbReference type="GO" id="GO:0055085">
    <property type="term" value="P:transmembrane transport"/>
    <property type="evidence" value="ECO:0007669"/>
    <property type="project" value="InterPro"/>
</dbReference>
<gene>
    <name evidence="12" type="ORF">H2LOC_011260</name>
</gene>
<feature type="domain" description="TonB C-terminal" evidence="11">
    <location>
        <begin position="172"/>
        <end position="263"/>
    </location>
</feature>
<keyword evidence="8" id="KW-1133">Transmembrane helix</keyword>
<dbReference type="GO" id="GO:0015031">
    <property type="term" value="P:protein transport"/>
    <property type="evidence" value="ECO:0007669"/>
    <property type="project" value="UniProtKB-KW"/>
</dbReference>
<evidence type="ECO:0000256" key="8">
    <source>
        <dbReference type="ARBA" id="ARBA00022989"/>
    </source>
</evidence>
<evidence type="ECO:0000313" key="12">
    <source>
        <dbReference type="EMBL" id="QGM46225.1"/>
    </source>
</evidence>
<dbReference type="InterPro" id="IPR051045">
    <property type="entry name" value="TonB-dependent_transducer"/>
</dbReference>
<evidence type="ECO:0000256" key="2">
    <source>
        <dbReference type="ARBA" id="ARBA00006555"/>
    </source>
</evidence>
<keyword evidence="4" id="KW-1003">Cell membrane</keyword>
<reference evidence="12 13" key="1">
    <citation type="submission" date="2019-11" db="EMBL/GenBank/DDBJ databases">
        <title>The genome sequence of Methylocystis heyeri.</title>
        <authorList>
            <person name="Oshkin I.Y."/>
            <person name="Miroshnikov K."/>
            <person name="Dedysh S.N."/>
        </authorList>
    </citation>
    <scope>NUCLEOTIDE SEQUENCE [LARGE SCALE GENOMIC DNA]</scope>
    <source>
        <strain evidence="12 13">H2</strain>
    </source>
</reference>
<evidence type="ECO:0000256" key="7">
    <source>
        <dbReference type="ARBA" id="ARBA00022927"/>
    </source>
</evidence>
<dbReference type="PROSITE" id="PS52015">
    <property type="entry name" value="TONB_CTD"/>
    <property type="match status" value="1"/>
</dbReference>
<dbReference type="Gene3D" id="3.30.1150.10">
    <property type="match status" value="1"/>
</dbReference>
<dbReference type="GO" id="GO:0098797">
    <property type="term" value="C:plasma membrane protein complex"/>
    <property type="evidence" value="ECO:0007669"/>
    <property type="project" value="TreeGrafter"/>
</dbReference>
<dbReference type="NCBIfam" id="TIGR01352">
    <property type="entry name" value="tonB_Cterm"/>
    <property type="match status" value="1"/>
</dbReference>
<dbReference type="SUPFAM" id="SSF74653">
    <property type="entry name" value="TolA/TonB C-terminal domain"/>
    <property type="match status" value="1"/>
</dbReference>
<evidence type="ECO:0000256" key="5">
    <source>
        <dbReference type="ARBA" id="ARBA00022519"/>
    </source>
</evidence>
<name>A0A6B8KGY2_9HYPH</name>
<protein>
    <submittedName>
        <fullName evidence="12">TonB family protein</fullName>
    </submittedName>
</protein>
<evidence type="ECO:0000259" key="11">
    <source>
        <dbReference type="PROSITE" id="PS52015"/>
    </source>
</evidence>
<dbReference type="PANTHER" id="PTHR33446">
    <property type="entry name" value="PROTEIN TONB-RELATED"/>
    <property type="match status" value="1"/>
</dbReference>
<keyword evidence="9" id="KW-0472">Membrane</keyword>
<evidence type="ECO:0000256" key="6">
    <source>
        <dbReference type="ARBA" id="ARBA00022692"/>
    </source>
</evidence>
<keyword evidence="13" id="KW-1185">Reference proteome</keyword>
<comment type="subcellular location">
    <subcellularLocation>
        <location evidence="1">Cell inner membrane</location>
        <topology evidence="1">Single-pass membrane protein</topology>
        <orientation evidence="1">Periplasmic side</orientation>
    </subcellularLocation>
</comment>
<keyword evidence="6" id="KW-0812">Transmembrane</keyword>
<organism evidence="12 13">
    <name type="scientific">Methylocystis heyeri</name>
    <dbReference type="NCBI Taxonomy" id="391905"/>
    <lineage>
        <taxon>Bacteria</taxon>
        <taxon>Pseudomonadati</taxon>
        <taxon>Pseudomonadota</taxon>
        <taxon>Alphaproteobacteria</taxon>
        <taxon>Hyphomicrobiales</taxon>
        <taxon>Methylocystaceae</taxon>
        <taxon>Methylocystis</taxon>
    </lineage>
</organism>
<comment type="similarity">
    <text evidence="2">Belongs to the TonB family.</text>
</comment>
<accession>A0A6B8KGY2</accession>
<dbReference type="PANTHER" id="PTHR33446:SF2">
    <property type="entry name" value="PROTEIN TONB"/>
    <property type="match status" value="1"/>
</dbReference>
<evidence type="ECO:0000256" key="3">
    <source>
        <dbReference type="ARBA" id="ARBA00022448"/>
    </source>
</evidence>
<feature type="compositionally biased region" description="Basic and acidic residues" evidence="10">
    <location>
        <begin position="90"/>
        <end position="126"/>
    </location>
</feature>
<dbReference type="Pfam" id="PF13103">
    <property type="entry name" value="TonB_2"/>
    <property type="match status" value="1"/>
</dbReference>
<evidence type="ECO:0000256" key="4">
    <source>
        <dbReference type="ARBA" id="ARBA00022475"/>
    </source>
</evidence>
<dbReference type="RefSeq" id="WP_136496477.1">
    <property type="nucleotide sequence ID" value="NZ_CP046052.1"/>
</dbReference>
<evidence type="ECO:0000256" key="9">
    <source>
        <dbReference type="ARBA" id="ARBA00023136"/>
    </source>
</evidence>
<dbReference type="InterPro" id="IPR037682">
    <property type="entry name" value="TonB_C"/>
</dbReference>
<dbReference type="InterPro" id="IPR006260">
    <property type="entry name" value="TonB/TolA_C"/>
</dbReference>
<keyword evidence="5" id="KW-0997">Cell inner membrane</keyword>
<dbReference type="AlphaFoldDB" id="A0A6B8KGY2"/>
<keyword evidence="3" id="KW-0813">Transport</keyword>
<feature type="region of interest" description="Disordered" evidence="10">
    <location>
        <begin position="58"/>
        <end position="156"/>
    </location>
</feature>
<dbReference type="GO" id="GO:0031992">
    <property type="term" value="F:energy transducer activity"/>
    <property type="evidence" value="ECO:0007669"/>
    <property type="project" value="TreeGrafter"/>
</dbReference>
<dbReference type="Proteomes" id="UP000309061">
    <property type="component" value="Chromosome"/>
</dbReference>
<proteinExistence type="inferred from homology"/>
<dbReference type="EMBL" id="CP046052">
    <property type="protein sequence ID" value="QGM46225.1"/>
    <property type="molecule type" value="Genomic_DNA"/>
</dbReference>
<keyword evidence="7" id="KW-0653">Protein transport</keyword>
<evidence type="ECO:0000256" key="10">
    <source>
        <dbReference type="SAM" id="MobiDB-lite"/>
    </source>
</evidence>
<sequence length="263" mass="27653">MSGALSLRDRTPNSKLWSVAALCAILLHVAGAATALVALRGETEDDASGAPAIELSLEPVAARESEPTDLPPGPLADESAEAAASAASSETKENNQEKIARAEADDAELSRDAKPEKPVEDQKSRQAEQLVANQSAASEATAPPKSEAARVADRPAAPVQGADAAANAVKLTWQKALMAHLNRAKRYPVGGGRRAAEASVHFTLDRRGHVLAYSIKRSSGMPVFDEAALAMMKRADPVPSPPPVVADQSLSFEVPVQFRAERK</sequence>
<dbReference type="KEGG" id="mhey:H2LOC_011260"/>
<evidence type="ECO:0000313" key="13">
    <source>
        <dbReference type="Proteomes" id="UP000309061"/>
    </source>
</evidence>
<evidence type="ECO:0000256" key="1">
    <source>
        <dbReference type="ARBA" id="ARBA00004383"/>
    </source>
</evidence>